<protein>
    <submittedName>
        <fullName evidence="1">Copine</fullName>
    </submittedName>
</protein>
<reference evidence="1" key="2">
    <citation type="submission" date="2020-06" db="EMBL/GenBank/DDBJ databases">
        <title>Helianthus annuus Genome sequencing and assembly Release 2.</title>
        <authorList>
            <person name="Gouzy J."/>
            <person name="Langlade N."/>
            <person name="Munos S."/>
        </authorList>
    </citation>
    <scope>NUCLEOTIDE SEQUENCE</scope>
    <source>
        <tissue evidence="1">Leaves</tissue>
    </source>
</reference>
<accession>A0A9K3P163</accession>
<dbReference type="Gramene" id="mRNA:HanXRQr2_Chr02g0079351">
    <property type="protein sequence ID" value="CDS:HanXRQr2_Chr02g0079351.1"/>
    <property type="gene ID" value="HanXRQr2_Chr02g0079351"/>
</dbReference>
<organism evidence="1 2">
    <name type="scientific">Helianthus annuus</name>
    <name type="common">Common sunflower</name>
    <dbReference type="NCBI Taxonomy" id="4232"/>
    <lineage>
        <taxon>Eukaryota</taxon>
        <taxon>Viridiplantae</taxon>
        <taxon>Streptophyta</taxon>
        <taxon>Embryophyta</taxon>
        <taxon>Tracheophyta</taxon>
        <taxon>Spermatophyta</taxon>
        <taxon>Magnoliopsida</taxon>
        <taxon>eudicotyledons</taxon>
        <taxon>Gunneridae</taxon>
        <taxon>Pentapetalae</taxon>
        <taxon>asterids</taxon>
        <taxon>campanulids</taxon>
        <taxon>Asterales</taxon>
        <taxon>Asteraceae</taxon>
        <taxon>Asteroideae</taxon>
        <taxon>Heliantheae alliance</taxon>
        <taxon>Heliantheae</taxon>
        <taxon>Helianthus</taxon>
    </lineage>
</organism>
<gene>
    <name evidence="1" type="ORF">HanXRQr2_Chr02g0079351</name>
</gene>
<name>A0A9K3P163_HELAN</name>
<dbReference type="Proteomes" id="UP000215914">
    <property type="component" value="Unassembled WGS sequence"/>
</dbReference>
<dbReference type="AlphaFoldDB" id="A0A9K3P163"/>
<sequence length="59" mass="6837">MSFVSNLPLSILLVGVDDGPWEIIKEFDDNIPSRCFDGSYSYVVDWDSFFCNWIDCYSD</sequence>
<dbReference type="EMBL" id="MNCJ02000317">
    <property type="protein sequence ID" value="KAF5819590.1"/>
    <property type="molecule type" value="Genomic_DNA"/>
</dbReference>
<comment type="caution">
    <text evidence="1">The sequence shown here is derived from an EMBL/GenBank/DDBJ whole genome shotgun (WGS) entry which is preliminary data.</text>
</comment>
<keyword evidence="2" id="KW-1185">Reference proteome</keyword>
<dbReference type="PANTHER" id="PTHR45751:SF29">
    <property type="entry name" value="E3 UBIQUITIN-PROTEIN LIGASE RGLG2"/>
    <property type="match status" value="1"/>
</dbReference>
<dbReference type="PANTHER" id="PTHR45751">
    <property type="entry name" value="COPINE FAMILY PROTEIN 1"/>
    <property type="match status" value="1"/>
</dbReference>
<proteinExistence type="predicted"/>
<evidence type="ECO:0000313" key="1">
    <source>
        <dbReference type="EMBL" id="KAF5819590.1"/>
    </source>
</evidence>
<dbReference type="InterPro" id="IPR052079">
    <property type="entry name" value="E3_ligase/Copine_domain"/>
</dbReference>
<reference evidence="1" key="1">
    <citation type="journal article" date="2017" name="Nature">
        <title>The sunflower genome provides insights into oil metabolism, flowering and Asterid evolution.</title>
        <authorList>
            <person name="Badouin H."/>
            <person name="Gouzy J."/>
            <person name="Grassa C.J."/>
            <person name="Murat F."/>
            <person name="Staton S.E."/>
            <person name="Cottret L."/>
            <person name="Lelandais-Briere C."/>
            <person name="Owens G.L."/>
            <person name="Carrere S."/>
            <person name="Mayjonade B."/>
            <person name="Legrand L."/>
            <person name="Gill N."/>
            <person name="Kane N.C."/>
            <person name="Bowers J.E."/>
            <person name="Hubner S."/>
            <person name="Bellec A."/>
            <person name="Berard A."/>
            <person name="Berges H."/>
            <person name="Blanchet N."/>
            <person name="Boniface M.C."/>
            <person name="Brunel D."/>
            <person name="Catrice O."/>
            <person name="Chaidir N."/>
            <person name="Claudel C."/>
            <person name="Donnadieu C."/>
            <person name="Faraut T."/>
            <person name="Fievet G."/>
            <person name="Helmstetter N."/>
            <person name="King M."/>
            <person name="Knapp S.J."/>
            <person name="Lai Z."/>
            <person name="Le Paslier M.C."/>
            <person name="Lippi Y."/>
            <person name="Lorenzon L."/>
            <person name="Mandel J.R."/>
            <person name="Marage G."/>
            <person name="Marchand G."/>
            <person name="Marquand E."/>
            <person name="Bret-Mestries E."/>
            <person name="Morien E."/>
            <person name="Nambeesan S."/>
            <person name="Nguyen T."/>
            <person name="Pegot-Espagnet P."/>
            <person name="Pouilly N."/>
            <person name="Raftis F."/>
            <person name="Sallet E."/>
            <person name="Schiex T."/>
            <person name="Thomas J."/>
            <person name="Vandecasteele C."/>
            <person name="Vares D."/>
            <person name="Vear F."/>
            <person name="Vautrin S."/>
            <person name="Crespi M."/>
            <person name="Mangin B."/>
            <person name="Burke J.M."/>
            <person name="Salse J."/>
            <person name="Munos S."/>
            <person name="Vincourt P."/>
            <person name="Rieseberg L.H."/>
            <person name="Langlade N.B."/>
        </authorList>
    </citation>
    <scope>NUCLEOTIDE SEQUENCE</scope>
    <source>
        <tissue evidence="1">Leaves</tissue>
    </source>
</reference>
<evidence type="ECO:0000313" key="2">
    <source>
        <dbReference type="Proteomes" id="UP000215914"/>
    </source>
</evidence>